<dbReference type="Pfam" id="PF01820">
    <property type="entry name" value="Dala_Dala_lig_N"/>
    <property type="match status" value="1"/>
</dbReference>
<dbReference type="Pfam" id="PF07478">
    <property type="entry name" value="Dala_Dala_lig_C"/>
    <property type="match status" value="1"/>
</dbReference>
<dbReference type="EC" id="6.3.2.4" evidence="13"/>
<comment type="caution">
    <text evidence="16">The sequence shown here is derived from an EMBL/GenBank/DDBJ whole genome shotgun (WGS) entry which is preliminary data.</text>
</comment>
<dbReference type="NCBIfam" id="NF002528">
    <property type="entry name" value="PRK01966.1-4"/>
    <property type="match status" value="1"/>
</dbReference>
<dbReference type="InterPro" id="IPR011761">
    <property type="entry name" value="ATP-grasp"/>
</dbReference>
<dbReference type="Gene3D" id="3.30.1490.20">
    <property type="entry name" value="ATP-grasp fold, A domain"/>
    <property type="match status" value="1"/>
</dbReference>
<dbReference type="InterPro" id="IPR016185">
    <property type="entry name" value="PreATP-grasp_dom_sf"/>
</dbReference>
<dbReference type="PROSITE" id="PS00843">
    <property type="entry name" value="DALA_DALA_LIGASE_1"/>
    <property type="match status" value="1"/>
</dbReference>
<reference evidence="16" key="1">
    <citation type="submission" date="2023-03" db="EMBL/GenBank/DDBJ databases">
        <authorList>
            <person name="Shen W."/>
            <person name="Cai J."/>
        </authorList>
    </citation>
    <scope>NUCLEOTIDE SEQUENCE</scope>
    <source>
        <strain evidence="16">P66-3</strain>
    </source>
</reference>
<keyword evidence="8" id="KW-0460">Magnesium</keyword>
<dbReference type="InterPro" id="IPR011095">
    <property type="entry name" value="Dala_Dala_lig_C"/>
</dbReference>
<comment type="cofactor">
    <cofactor evidence="1">
        <name>Mn(2+)</name>
        <dbReference type="ChEBI" id="CHEBI:29035"/>
    </cofactor>
</comment>
<dbReference type="HAMAP" id="MF_00047">
    <property type="entry name" value="Dala_Dala_lig"/>
    <property type="match status" value="1"/>
</dbReference>
<evidence type="ECO:0000256" key="11">
    <source>
        <dbReference type="ARBA" id="ARBA00023211"/>
    </source>
</evidence>
<sequence length="347" mass="38263">MKKLAVAILFGGESEEHDVSIKSAKEIAGSIDTENYQPIYVGITKAGHWKLCDSPEINWEQANLPTAFLSPDKQIPGLIILNERGYQRIPIDVVFSVLHGKTGEDGAMQGLFELSGIPYVGCDIQSSVLCMDKSLTYLVTKHAGFHTPKFVVLDEEERLDAHPLNYPVFIKPARSGSSFGITKVYRSEEVDQAIETARKYDSKILIEEAVSGIEVGCAVLGNQVQLITGEVDQITLNNGFFKIHQEKNPEKGSENSSFTVPAALPIEKRKEIQSTAKNIYKALGCTGLARIDLFLTDDGRLIINEINTMPGFTSYSRYPRMMKAAGFSIAQLIENSIALAQEKNAHH</sequence>
<keyword evidence="5" id="KW-0479">Metal-binding</keyword>
<keyword evidence="7 14" id="KW-0067">ATP-binding</keyword>
<dbReference type="SUPFAM" id="SSF56059">
    <property type="entry name" value="Glutathione synthetase ATP-binding domain-like"/>
    <property type="match status" value="1"/>
</dbReference>
<organism evidence="16 17">
    <name type="scientific">Enterococcus xiangfangensis</name>
    <dbReference type="NCBI Taxonomy" id="1296537"/>
    <lineage>
        <taxon>Bacteria</taxon>
        <taxon>Bacillati</taxon>
        <taxon>Bacillota</taxon>
        <taxon>Bacilli</taxon>
        <taxon>Lactobacillales</taxon>
        <taxon>Enterococcaceae</taxon>
        <taxon>Enterococcus</taxon>
    </lineage>
</organism>
<keyword evidence="17" id="KW-1185">Reference proteome</keyword>
<evidence type="ECO:0000256" key="14">
    <source>
        <dbReference type="PROSITE-ProRule" id="PRU00409"/>
    </source>
</evidence>
<evidence type="ECO:0000256" key="7">
    <source>
        <dbReference type="ARBA" id="ARBA00022840"/>
    </source>
</evidence>
<evidence type="ECO:0000256" key="1">
    <source>
        <dbReference type="ARBA" id="ARBA00001936"/>
    </source>
</evidence>
<keyword evidence="9 13" id="KW-0133">Cell shape</keyword>
<dbReference type="PIRSF" id="PIRSF039102">
    <property type="entry name" value="Ddl/VanB"/>
    <property type="match status" value="1"/>
</dbReference>
<keyword evidence="10 13" id="KW-0573">Peptidoglycan synthesis</keyword>
<dbReference type="Proteomes" id="UP001181046">
    <property type="component" value="Unassembled WGS sequence"/>
</dbReference>
<evidence type="ECO:0000256" key="13">
    <source>
        <dbReference type="HAMAP-Rule" id="MF_00047"/>
    </source>
</evidence>
<dbReference type="Gene3D" id="3.30.470.20">
    <property type="entry name" value="ATP-grasp fold, B domain"/>
    <property type="match status" value="1"/>
</dbReference>
<dbReference type="NCBIfam" id="TIGR01205">
    <property type="entry name" value="D_ala_D_alaTIGR"/>
    <property type="match status" value="1"/>
</dbReference>
<dbReference type="NCBIfam" id="NF000206">
    <property type="entry name" value="D_ala_D_lac"/>
    <property type="match status" value="1"/>
</dbReference>
<evidence type="ECO:0000313" key="16">
    <source>
        <dbReference type="EMBL" id="MDT2760236.1"/>
    </source>
</evidence>
<evidence type="ECO:0000256" key="3">
    <source>
        <dbReference type="ARBA" id="ARBA00010871"/>
    </source>
</evidence>
<dbReference type="GO" id="GO:0160220">
    <property type="term" value="F:D-alanine-(R)-lactate ligase activity"/>
    <property type="evidence" value="ECO:0007669"/>
    <property type="project" value="UniProtKB-EC"/>
</dbReference>
<comment type="catalytic activity">
    <reaction evidence="13">
        <text>2 D-alanine + ATP = D-alanyl-D-alanine + ADP + phosphate + H(+)</text>
        <dbReference type="Rhea" id="RHEA:11224"/>
        <dbReference type="ChEBI" id="CHEBI:15378"/>
        <dbReference type="ChEBI" id="CHEBI:30616"/>
        <dbReference type="ChEBI" id="CHEBI:43474"/>
        <dbReference type="ChEBI" id="CHEBI:57416"/>
        <dbReference type="ChEBI" id="CHEBI:57822"/>
        <dbReference type="ChEBI" id="CHEBI:456216"/>
        <dbReference type="EC" id="6.3.2.4"/>
    </reaction>
</comment>
<evidence type="ECO:0000256" key="4">
    <source>
        <dbReference type="ARBA" id="ARBA00022598"/>
    </source>
</evidence>
<evidence type="ECO:0000256" key="2">
    <source>
        <dbReference type="ARBA" id="ARBA00001946"/>
    </source>
</evidence>
<evidence type="ECO:0000256" key="10">
    <source>
        <dbReference type="ARBA" id="ARBA00022984"/>
    </source>
</evidence>
<evidence type="ECO:0000256" key="5">
    <source>
        <dbReference type="ARBA" id="ARBA00022723"/>
    </source>
</evidence>
<comment type="cofactor">
    <cofactor evidence="2">
        <name>Mg(2+)</name>
        <dbReference type="ChEBI" id="CHEBI:18420"/>
    </cofactor>
</comment>
<comment type="function">
    <text evidence="13">Cell wall formation.</text>
</comment>
<evidence type="ECO:0000256" key="8">
    <source>
        <dbReference type="ARBA" id="ARBA00022842"/>
    </source>
</evidence>
<keyword evidence="12 13" id="KW-0961">Cell wall biogenesis/degradation</keyword>
<feature type="domain" description="ATP-grasp" evidence="15">
    <location>
        <begin position="137"/>
        <end position="338"/>
    </location>
</feature>
<dbReference type="InterPro" id="IPR011127">
    <property type="entry name" value="Dala_Dala_lig_N"/>
</dbReference>
<dbReference type="RefSeq" id="WP_311830271.1">
    <property type="nucleotide sequence ID" value="NZ_JARQAJ010000006.1"/>
</dbReference>
<comment type="similarity">
    <text evidence="3 13">Belongs to the D-alanine--D-alanine ligase family.</text>
</comment>
<evidence type="ECO:0000256" key="9">
    <source>
        <dbReference type="ARBA" id="ARBA00022960"/>
    </source>
</evidence>
<dbReference type="Gene3D" id="3.40.50.20">
    <property type="match status" value="1"/>
</dbReference>
<dbReference type="InterPro" id="IPR058165">
    <property type="entry name" value="VanA-like"/>
</dbReference>
<dbReference type="InterPro" id="IPR000291">
    <property type="entry name" value="D-Ala_lig_Van_CS"/>
</dbReference>
<proteinExistence type="inferred from homology"/>
<keyword evidence="6 14" id="KW-0547">Nucleotide-binding</keyword>
<comment type="subcellular location">
    <subcellularLocation>
        <location evidence="13">Cytoplasm</location>
    </subcellularLocation>
</comment>
<dbReference type="PANTHER" id="PTHR23132">
    <property type="entry name" value="D-ALANINE--D-ALANINE LIGASE"/>
    <property type="match status" value="1"/>
</dbReference>
<accession>A0ABU3FCW2</accession>
<dbReference type="PROSITE" id="PS00844">
    <property type="entry name" value="DALA_DALA_LIGASE_2"/>
    <property type="match status" value="1"/>
</dbReference>
<protein>
    <recommendedName>
        <fullName evidence="13">D-alanine--D-alanine ligase</fullName>
        <ecNumber evidence="13">6.3.2.4</ecNumber>
    </recommendedName>
    <alternativeName>
        <fullName evidence="13">D-Ala-D-Ala ligase</fullName>
    </alternativeName>
    <alternativeName>
        <fullName evidence="13">D-alanylalanine synthetase</fullName>
    </alternativeName>
</protein>
<gene>
    <name evidence="16" type="primary">vanA</name>
    <name evidence="13" type="synonym">ddl</name>
    <name evidence="16" type="ORF">P7H27_10730</name>
</gene>
<dbReference type="SUPFAM" id="SSF52440">
    <property type="entry name" value="PreATP-grasp domain"/>
    <property type="match status" value="1"/>
</dbReference>
<evidence type="ECO:0000256" key="12">
    <source>
        <dbReference type="ARBA" id="ARBA00023316"/>
    </source>
</evidence>
<name>A0ABU3FCW2_9ENTE</name>
<evidence type="ECO:0000259" key="15">
    <source>
        <dbReference type="PROSITE" id="PS50975"/>
    </source>
</evidence>
<keyword evidence="13" id="KW-0963">Cytoplasm</keyword>
<dbReference type="PROSITE" id="PS50975">
    <property type="entry name" value="ATP_GRASP"/>
    <property type="match status" value="1"/>
</dbReference>
<evidence type="ECO:0000313" key="17">
    <source>
        <dbReference type="Proteomes" id="UP001181046"/>
    </source>
</evidence>
<comment type="pathway">
    <text evidence="13">Cell wall biogenesis; peptidoglycan biosynthesis.</text>
</comment>
<dbReference type="InterPro" id="IPR013815">
    <property type="entry name" value="ATP_grasp_subdomain_1"/>
</dbReference>
<dbReference type="EMBL" id="JARQAJ010000006">
    <property type="protein sequence ID" value="MDT2760236.1"/>
    <property type="molecule type" value="Genomic_DNA"/>
</dbReference>
<keyword evidence="4 13" id="KW-0436">Ligase</keyword>
<keyword evidence="11" id="KW-0464">Manganese</keyword>
<dbReference type="PANTHER" id="PTHR23132:SF25">
    <property type="entry name" value="D-ALANINE--D-ALANINE LIGASE A"/>
    <property type="match status" value="1"/>
</dbReference>
<evidence type="ECO:0000256" key="6">
    <source>
        <dbReference type="ARBA" id="ARBA00022741"/>
    </source>
</evidence>
<dbReference type="InterPro" id="IPR005905">
    <property type="entry name" value="D_ala_D_ala"/>
</dbReference>